<dbReference type="InterPro" id="IPR036397">
    <property type="entry name" value="RNaseH_sf"/>
</dbReference>
<dbReference type="RefSeq" id="XP_038065856.1">
    <property type="nucleotide sequence ID" value="XM_038209928.1"/>
</dbReference>
<dbReference type="PRINTS" id="PR00504">
    <property type="entry name" value="CHROMODOMAIN"/>
</dbReference>
<accession>A0A913ZNQ3</accession>
<dbReference type="Pfam" id="PF00385">
    <property type="entry name" value="Chromo"/>
    <property type="match status" value="1"/>
</dbReference>
<dbReference type="Gene3D" id="3.30.420.10">
    <property type="entry name" value="Ribonuclease H-like superfamily/Ribonuclease H"/>
    <property type="match status" value="1"/>
</dbReference>
<protein>
    <recommendedName>
        <fullName evidence="3">Chromo domain-containing protein</fullName>
    </recommendedName>
</protein>
<organism evidence="4 5">
    <name type="scientific">Patiria miniata</name>
    <name type="common">Bat star</name>
    <name type="synonym">Asterina miniata</name>
    <dbReference type="NCBI Taxonomy" id="46514"/>
    <lineage>
        <taxon>Eukaryota</taxon>
        <taxon>Metazoa</taxon>
        <taxon>Echinodermata</taxon>
        <taxon>Eleutherozoa</taxon>
        <taxon>Asterozoa</taxon>
        <taxon>Asteroidea</taxon>
        <taxon>Valvatacea</taxon>
        <taxon>Valvatida</taxon>
        <taxon>Asterinidae</taxon>
        <taxon>Patiria</taxon>
    </lineage>
</organism>
<evidence type="ECO:0000259" key="3">
    <source>
        <dbReference type="PROSITE" id="PS50013"/>
    </source>
</evidence>
<dbReference type="EnsemblMetazoa" id="XM_038209928.1">
    <property type="protein sequence ID" value="XP_038065856.1"/>
    <property type="gene ID" value="LOC119735953"/>
</dbReference>
<dbReference type="Gene3D" id="2.40.50.40">
    <property type="match status" value="1"/>
</dbReference>
<dbReference type="SUPFAM" id="SSF53098">
    <property type="entry name" value="Ribonuclease H-like"/>
    <property type="match status" value="1"/>
</dbReference>
<dbReference type="GeneID" id="119725350"/>
<dbReference type="InterPro" id="IPR023779">
    <property type="entry name" value="Chromodomain_CS"/>
</dbReference>
<evidence type="ECO:0000256" key="1">
    <source>
        <dbReference type="ARBA" id="ARBA00004123"/>
    </source>
</evidence>
<reference evidence="4" key="1">
    <citation type="submission" date="2022-11" db="UniProtKB">
        <authorList>
            <consortium name="EnsemblMetazoa"/>
        </authorList>
    </citation>
    <scope>IDENTIFICATION</scope>
</reference>
<comment type="subcellular location">
    <subcellularLocation>
        <location evidence="1">Nucleus</location>
    </subcellularLocation>
</comment>
<evidence type="ECO:0000256" key="2">
    <source>
        <dbReference type="ARBA" id="ARBA00023242"/>
    </source>
</evidence>
<dbReference type="Proteomes" id="UP000887568">
    <property type="component" value="Unplaced"/>
</dbReference>
<dbReference type="PROSITE" id="PS00598">
    <property type="entry name" value="CHROMO_1"/>
    <property type="match status" value="1"/>
</dbReference>
<evidence type="ECO:0000313" key="4">
    <source>
        <dbReference type="EnsemblMetazoa" id="XP_038052676.1"/>
    </source>
</evidence>
<dbReference type="GO" id="GO:0003676">
    <property type="term" value="F:nucleic acid binding"/>
    <property type="evidence" value="ECO:0007669"/>
    <property type="project" value="InterPro"/>
</dbReference>
<dbReference type="PANTHER" id="PTHR37984:SF5">
    <property type="entry name" value="PROTEIN NYNRIN-LIKE"/>
    <property type="match status" value="1"/>
</dbReference>
<dbReference type="InterPro" id="IPR017984">
    <property type="entry name" value="Chromo_dom_subgr"/>
</dbReference>
<evidence type="ECO:0000313" key="5">
    <source>
        <dbReference type="Proteomes" id="UP000887568"/>
    </source>
</evidence>
<dbReference type="EnsemblMetazoa" id="XM_038196748.1">
    <property type="protein sequence ID" value="XP_038052676.1"/>
    <property type="gene ID" value="LOC119725350"/>
</dbReference>
<dbReference type="PANTHER" id="PTHR37984">
    <property type="entry name" value="PROTEIN CBG26694"/>
    <property type="match status" value="1"/>
</dbReference>
<dbReference type="PROSITE" id="PS50013">
    <property type="entry name" value="CHROMO_2"/>
    <property type="match status" value="1"/>
</dbReference>
<dbReference type="SMART" id="SM00298">
    <property type="entry name" value="CHROMO"/>
    <property type="match status" value="1"/>
</dbReference>
<dbReference type="RefSeq" id="XP_038052676.1">
    <property type="nucleotide sequence ID" value="XM_038196748.1"/>
</dbReference>
<dbReference type="InterPro" id="IPR050951">
    <property type="entry name" value="Retrovirus_Pol_polyprotein"/>
</dbReference>
<dbReference type="SUPFAM" id="SSF54160">
    <property type="entry name" value="Chromo domain-like"/>
    <property type="match status" value="1"/>
</dbReference>
<dbReference type="CDD" id="cd00024">
    <property type="entry name" value="CD_CSD"/>
    <property type="match status" value="1"/>
</dbReference>
<dbReference type="GeneID" id="119735953"/>
<keyword evidence="5" id="KW-1185">Reference proteome</keyword>
<keyword evidence="2" id="KW-0539">Nucleus</keyword>
<dbReference type="OMA" id="APVHIIQ"/>
<name>A0A913ZNQ3_PATMI</name>
<dbReference type="InterPro" id="IPR012337">
    <property type="entry name" value="RNaseH-like_sf"/>
</dbReference>
<dbReference type="InterPro" id="IPR023780">
    <property type="entry name" value="Chromo_domain"/>
</dbReference>
<dbReference type="Pfam" id="PF22938">
    <property type="entry name" value="Integrase_p58_C"/>
    <property type="match status" value="1"/>
</dbReference>
<feature type="domain" description="Chromo" evidence="3">
    <location>
        <begin position="266"/>
        <end position="312"/>
    </location>
</feature>
<dbReference type="InterPro" id="IPR000953">
    <property type="entry name" value="Chromo/chromo_shadow_dom"/>
</dbReference>
<dbReference type="AlphaFoldDB" id="A0A913ZNQ3"/>
<proteinExistence type="predicted"/>
<dbReference type="GO" id="GO:0005634">
    <property type="term" value="C:nucleus"/>
    <property type="evidence" value="ECO:0007669"/>
    <property type="project" value="UniProtKB-SubCell"/>
</dbReference>
<sequence>MRTHKLNTSSYHPQCNAIQERFNSVILDTISHYVNTCHNDWDQYLTSVQFAYRTTPAENSVGFSPFFLLYGREARLPLDVTLLTNSNYPEKTLREHMHHLVSQLEVFRDVSKRHAELNQAKMKERFDEKAQKVPYQIGDTVWIYIPAFQKGLSRKLMKFWAGPYLLVEQTSPVNFRVRNLENNKLLSSPVHVNRMKFAYNRYVRPSNDSVPFDPKQNTSILGLQEDDCPQNIFHPLTAVHQSSESESSGIPFVPGLPQISEKPKEYEIERIIRGRYKNKRLVYLIKWKGFPHSKNTWEPETNLNAAALEFLKTHPVKISGKM</sequence>
<dbReference type="InterPro" id="IPR054465">
    <property type="entry name" value="Integrase_p58-like_C"/>
</dbReference>
<dbReference type="OrthoDB" id="441971at2759"/>
<dbReference type="InterPro" id="IPR016197">
    <property type="entry name" value="Chromo-like_dom_sf"/>
</dbReference>